<dbReference type="InterPro" id="IPR046357">
    <property type="entry name" value="PPIase_dom_sf"/>
</dbReference>
<dbReference type="PANTHER" id="PTHR47245:SF2">
    <property type="entry name" value="PEPTIDYL-PROLYL CIS-TRANS ISOMERASE HP_0175-RELATED"/>
    <property type="match status" value="1"/>
</dbReference>
<evidence type="ECO:0000259" key="1">
    <source>
        <dbReference type="PROSITE" id="PS50198"/>
    </source>
</evidence>
<dbReference type="Pfam" id="PF13616">
    <property type="entry name" value="Rotamase_3"/>
    <property type="match status" value="1"/>
</dbReference>
<dbReference type="SUPFAM" id="SSF54534">
    <property type="entry name" value="FKBP-like"/>
    <property type="match status" value="1"/>
</dbReference>
<dbReference type="Gene3D" id="3.10.50.40">
    <property type="match status" value="1"/>
</dbReference>
<dbReference type="PANTHER" id="PTHR47245">
    <property type="entry name" value="PEPTIDYLPROLYL ISOMERASE"/>
    <property type="match status" value="1"/>
</dbReference>
<dbReference type="AlphaFoldDB" id="A0A6J7QDV9"/>
<protein>
    <submittedName>
        <fullName evidence="2">Unannotated protein</fullName>
    </submittedName>
</protein>
<sequence length="307" mass="32059">MTRISTLRTSLIAGALLVGLTACNTIPKASTAATVNGVSISQESFEGFINEFSKIGQLNMPDGIAAGDDVRSILTAIIKENDYKVFLESMGKPVTAAQLKKVADGIADEKFKTLTPALQNLIINLNAETAAVQALSAPTDADIKKMYEENPSLTGVMCASHILTKEKSTATKVLSELNKGGDFAKLAAKYSTESAAKKTGGRISGEDAKGVASRCMSLLDYQANFDPLFTAGAIAAKAGTPYGPVQSSFGYHVILVAPFADVAKDVIAFVRSAPGPLLATGHVTNSPISVDPAYGRWNPATASIVAK</sequence>
<dbReference type="PROSITE" id="PS51257">
    <property type="entry name" value="PROKAR_LIPOPROTEIN"/>
    <property type="match status" value="1"/>
</dbReference>
<accession>A0A6J7QDV9</accession>
<dbReference type="EMBL" id="CAFBPN010000018">
    <property type="protein sequence ID" value="CAB5015326.1"/>
    <property type="molecule type" value="Genomic_DNA"/>
</dbReference>
<proteinExistence type="predicted"/>
<dbReference type="InterPro" id="IPR000297">
    <property type="entry name" value="PPIase_PpiC"/>
</dbReference>
<dbReference type="GO" id="GO:0003755">
    <property type="term" value="F:peptidyl-prolyl cis-trans isomerase activity"/>
    <property type="evidence" value="ECO:0007669"/>
    <property type="project" value="InterPro"/>
</dbReference>
<evidence type="ECO:0000313" key="2">
    <source>
        <dbReference type="EMBL" id="CAB5015326.1"/>
    </source>
</evidence>
<name>A0A6J7QDV9_9ZZZZ</name>
<feature type="domain" description="PpiC" evidence="1">
    <location>
        <begin position="159"/>
        <end position="258"/>
    </location>
</feature>
<gene>
    <name evidence="2" type="ORF">UFOPK4098_00538</name>
</gene>
<organism evidence="2">
    <name type="scientific">freshwater metagenome</name>
    <dbReference type="NCBI Taxonomy" id="449393"/>
    <lineage>
        <taxon>unclassified sequences</taxon>
        <taxon>metagenomes</taxon>
        <taxon>ecological metagenomes</taxon>
    </lineage>
</organism>
<dbReference type="InterPro" id="IPR050245">
    <property type="entry name" value="PrsA_foldase"/>
</dbReference>
<dbReference type="InterPro" id="IPR027304">
    <property type="entry name" value="Trigger_fact/SurA_dom_sf"/>
</dbReference>
<dbReference type="SUPFAM" id="SSF109998">
    <property type="entry name" value="Triger factor/SurA peptide-binding domain-like"/>
    <property type="match status" value="1"/>
</dbReference>
<reference evidence="2" key="1">
    <citation type="submission" date="2020-05" db="EMBL/GenBank/DDBJ databases">
        <authorList>
            <person name="Chiriac C."/>
            <person name="Salcher M."/>
            <person name="Ghai R."/>
            <person name="Kavagutti S V."/>
        </authorList>
    </citation>
    <scope>NUCLEOTIDE SEQUENCE</scope>
</reference>
<dbReference type="PROSITE" id="PS50198">
    <property type="entry name" value="PPIC_PPIASE_2"/>
    <property type="match status" value="1"/>
</dbReference>